<gene>
    <name evidence="1" type="ORF">GA0070216_11493</name>
</gene>
<accession>A0A1C5A783</accession>
<reference evidence="2" key="1">
    <citation type="submission" date="2016-06" db="EMBL/GenBank/DDBJ databases">
        <authorList>
            <person name="Varghese N."/>
            <person name="Submissions Spin"/>
        </authorList>
    </citation>
    <scope>NUCLEOTIDE SEQUENCE [LARGE SCALE GENOMIC DNA]</scope>
    <source>
        <strain evidence="2">DSM 44100</strain>
    </source>
</reference>
<organism evidence="1 2">
    <name type="scientific">Micromonospora matsumotoense</name>
    <dbReference type="NCBI Taxonomy" id="121616"/>
    <lineage>
        <taxon>Bacteria</taxon>
        <taxon>Bacillati</taxon>
        <taxon>Actinomycetota</taxon>
        <taxon>Actinomycetes</taxon>
        <taxon>Micromonosporales</taxon>
        <taxon>Micromonosporaceae</taxon>
        <taxon>Micromonospora</taxon>
    </lineage>
</organism>
<dbReference type="EMBL" id="FMCU01000014">
    <property type="protein sequence ID" value="SCF41047.1"/>
    <property type="molecule type" value="Genomic_DNA"/>
</dbReference>
<sequence>MISVARHPRSGHLASVGASARTLGSVLLEPDAENEVASELCQLLGRAILPVHAAGGPGTAFFLSHPGGEFLLTAEGVAAQAQRLGLRPSITEPAGVAGESLALADLPAQWIRDARLGVAALPTGELHGFAAGQGWRWRVQPVPATIAVRADDLAGFGVGPVTAIVLALGVDVDGGRPLEVAVERAVRDGDSLRIDAALPAGYVGAPVFGVRPDDVGEISLRCLGVVLPGGHDDDLGPGHPVATLDRALAVLPAP</sequence>
<evidence type="ECO:0000313" key="1">
    <source>
        <dbReference type="EMBL" id="SCF41047.1"/>
    </source>
</evidence>
<dbReference type="Proteomes" id="UP000198797">
    <property type="component" value="Unassembled WGS sequence"/>
</dbReference>
<proteinExistence type="predicted"/>
<protein>
    <submittedName>
        <fullName evidence="1">Uncharacterized protein</fullName>
    </submittedName>
</protein>
<keyword evidence="2" id="KW-1185">Reference proteome</keyword>
<name>A0A1C5A783_9ACTN</name>
<evidence type="ECO:0000313" key="2">
    <source>
        <dbReference type="Proteomes" id="UP000198797"/>
    </source>
</evidence>
<dbReference type="AlphaFoldDB" id="A0A1C5A783"/>